<dbReference type="EMBL" id="VTER01000003">
    <property type="protein sequence ID" value="TYS50296.1"/>
    <property type="molecule type" value="Genomic_DNA"/>
</dbReference>
<comment type="caution">
    <text evidence="4">The sequence shown here is derived from an EMBL/GenBank/DDBJ whole genome shotgun (WGS) entry which is preliminary data.</text>
</comment>
<dbReference type="InterPro" id="IPR001119">
    <property type="entry name" value="SLH_dom"/>
</dbReference>
<accession>A0A5D4RKC0</accession>
<dbReference type="PROSITE" id="PS51272">
    <property type="entry name" value="SLH"/>
    <property type="match status" value="2"/>
</dbReference>
<feature type="domain" description="SLH" evidence="3">
    <location>
        <begin position="28"/>
        <end position="91"/>
    </location>
</feature>
<feature type="domain" description="SLH" evidence="3">
    <location>
        <begin position="92"/>
        <end position="150"/>
    </location>
</feature>
<feature type="chain" id="PRO_5022993994" evidence="2">
    <location>
        <begin position="29"/>
        <end position="422"/>
    </location>
</feature>
<protein>
    <submittedName>
        <fullName evidence="4">S-layer homology domain-containing protein</fullName>
    </submittedName>
</protein>
<evidence type="ECO:0000313" key="4">
    <source>
        <dbReference type="EMBL" id="TYS50296.1"/>
    </source>
</evidence>
<proteinExistence type="predicted"/>
<evidence type="ECO:0000313" key="5">
    <source>
        <dbReference type="Proteomes" id="UP000322139"/>
    </source>
</evidence>
<name>A0A5D4RKC0_9BACI</name>
<dbReference type="AlphaFoldDB" id="A0A5D4RKC0"/>
<feature type="signal peptide" evidence="2">
    <location>
        <begin position="1"/>
        <end position="28"/>
    </location>
</feature>
<evidence type="ECO:0000256" key="1">
    <source>
        <dbReference type="ARBA" id="ARBA00022729"/>
    </source>
</evidence>
<organism evidence="4 5">
    <name type="scientific">Bacillus infantis</name>
    <dbReference type="NCBI Taxonomy" id="324767"/>
    <lineage>
        <taxon>Bacteria</taxon>
        <taxon>Bacillati</taxon>
        <taxon>Bacillota</taxon>
        <taxon>Bacilli</taxon>
        <taxon>Bacillales</taxon>
        <taxon>Bacillaceae</taxon>
        <taxon>Bacillus</taxon>
    </lineage>
</organism>
<evidence type="ECO:0000256" key="2">
    <source>
        <dbReference type="SAM" id="SignalP"/>
    </source>
</evidence>
<reference evidence="4 5" key="1">
    <citation type="submission" date="2019-08" db="EMBL/GenBank/DDBJ databases">
        <title>Bacillus genomes from the desert of Cuatro Cienegas, Coahuila.</title>
        <authorList>
            <person name="Olmedo-Alvarez G."/>
        </authorList>
    </citation>
    <scope>NUCLEOTIDE SEQUENCE [LARGE SCALE GENOMIC DNA]</scope>
    <source>
        <strain evidence="4 5">CH446_14T</strain>
    </source>
</reference>
<evidence type="ECO:0000259" key="3">
    <source>
        <dbReference type="PROSITE" id="PS51272"/>
    </source>
</evidence>
<keyword evidence="1 2" id="KW-0732">Signal</keyword>
<dbReference type="Pfam" id="PF00395">
    <property type="entry name" value="SLH"/>
    <property type="match status" value="3"/>
</dbReference>
<gene>
    <name evidence="4" type="ORF">FZD51_07060</name>
</gene>
<sequence>MANAFQKFAAAGTTAAIAVAAVAPAASASEFHNFKDVSSNYDEAVTFFYLADIIKGKSDTEFGTNLNLTRGDAAVIMANALDLDTKNAPDAGFTDLIPRIEGAVNALAAEGIISGKDKKTFAPNEPLSRGAMAKILVLGFGLEDFAADTPFTDAVGVFGPYIEAIYGAEITNGKTKDSFGTNLKITRGEFVNLLYKTYEAVFENMYMPLAEEVTVINSTSFTIALDEAAPEDYSAKDVYGLFYVDVELAGDFVIELKPSKLILSADRKTLTVEHNDLAGKQGWLYVDDVETAFDFAPPSAGKGSVTLEGVTAPVAFDFNGGTAASVVLPASNGNANLNAMEMTVVDSISATQVEVTLKSTDVEAAKAGEGANWGTLTLTDGKWKLIDHPKYDVIPAGNYVLEAPFTDQSNNTTTLTLNVKVQ</sequence>
<dbReference type="RefSeq" id="WP_148974099.1">
    <property type="nucleotide sequence ID" value="NZ_VTER01000003.1"/>
</dbReference>
<dbReference type="Proteomes" id="UP000322139">
    <property type="component" value="Unassembled WGS sequence"/>
</dbReference>